<feature type="domain" description="Methyltransferase" evidence="2">
    <location>
        <begin position="60"/>
        <end position="156"/>
    </location>
</feature>
<name>A0A6J5NIV6_9CAUD</name>
<accession>A0A6J5NIV6</accession>
<dbReference type="PANTHER" id="PTHR43861">
    <property type="entry name" value="TRANS-ACONITATE 2-METHYLTRANSFERASE-RELATED"/>
    <property type="match status" value="1"/>
</dbReference>
<dbReference type="SUPFAM" id="SSF53335">
    <property type="entry name" value="S-adenosyl-L-methionine-dependent methyltransferases"/>
    <property type="match status" value="1"/>
</dbReference>
<proteinExistence type="predicted"/>
<protein>
    <submittedName>
        <fullName evidence="3">SmtA SAM-dependent methyltransferases</fullName>
    </submittedName>
</protein>
<dbReference type="Pfam" id="PF13649">
    <property type="entry name" value="Methyltransf_25"/>
    <property type="match status" value="1"/>
</dbReference>
<evidence type="ECO:0000313" key="3">
    <source>
        <dbReference type="EMBL" id="CAB4156838.1"/>
    </source>
</evidence>
<gene>
    <name evidence="3" type="ORF">UFOVP658_183</name>
</gene>
<dbReference type="Gene3D" id="3.40.50.150">
    <property type="entry name" value="Vaccinia Virus protein VP39"/>
    <property type="match status" value="1"/>
</dbReference>
<dbReference type="InterPro" id="IPR041698">
    <property type="entry name" value="Methyltransf_25"/>
</dbReference>
<dbReference type="GO" id="GO:0008168">
    <property type="term" value="F:methyltransferase activity"/>
    <property type="evidence" value="ECO:0007669"/>
    <property type="project" value="UniProtKB-KW"/>
</dbReference>
<evidence type="ECO:0000256" key="1">
    <source>
        <dbReference type="ARBA" id="ARBA00022679"/>
    </source>
</evidence>
<dbReference type="CDD" id="cd02440">
    <property type="entry name" value="AdoMet_MTases"/>
    <property type="match status" value="1"/>
</dbReference>
<dbReference type="EMBL" id="LR796639">
    <property type="protein sequence ID" value="CAB4156838.1"/>
    <property type="molecule type" value="Genomic_DNA"/>
</dbReference>
<dbReference type="InterPro" id="IPR029063">
    <property type="entry name" value="SAM-dependent_MTases_sf"/>
</dbReference>
<keyword evidence="1 3" id="KW-0808">Transferase</keyword>
<dbReference type="GO" id="GO:0032259">
    <property type="term" value="P:methylation"/>
    <property type="evidence" value="ECO:0007669"/>
    <property type="project" value="UniProtKB-KW"/>
</dbReference>
<keyword evidence="3" id="KW-0489">Methyltransferase</keyword>
<reference evidence="3" key="1">
    <citation type="submission" date="2020-04" db="EMBL/GenBank/DDBJ databases">
        <authorList>
            <person name="Chiriac C."/>
            <person name="Salcher M."/>
            <person name="Ghai R."/>
            <person name="Kavagutti S V."/>
        </authorList>
    </citation>
    <scope>NUCLEOTIDE SEQUENCE</scope>
</reference>
<evidence type="ECO:0000259" key="2">
    <source>
        <dbReference type="Pfam" id="PF13649"/>
    </source>
</evidence>
<sequence>MSKDKKDYLDMQNSYYDEYASQWSLQFRDPVVGSYDAHNNWSDYDNYLFKDFQTNGLVALEYGCGPGRNLVKFSPRFERIDGIDISSINIEKAKINLEHNGIHDSLLFTTSGDNLSEVESESYDVVFAVICFQHICVHEIRLAILTDIHRVLKTGGRLCFQMGYGGKGEIPTASYYDNNYDAGSTNGHADVSIKDESELIDDLINALGYKNYKSDIRQTGPGDNHKNWIWVQVEK</sequence>
<organism evidence="3">
    <name type="scientific">uncultured Caudovirales phage</name>
    <dbReference type="NCBI Taxonomy" id="2100421"/>
    <lineage>
        <taxon>Viruses</taxon>
        <taxon>Duplodnaviria</taxon>
        <taxon>Heunggongvirae</taxon>
        <taxon>Uroviricota</taxon>
        <taxon>Caudoviricetes</taxon>
        <taxon>Peduoviridae</taxon>
        <taxon>Maltschvirus</taxon>
        <taxon>Maltschvirus maltsch</taxon>
    </lineage>
</organism>